<dbReference type="EMBL" id="MU150292">
    <property type="protein sequence ID" value="KAF9460892.1"/>
    <property type="molecule type" value="Genomic_DNA"/>
</dbReference>
<proteinExistence type="predicted"/>
<reference evidence="2" key="1">
    <citation type="submission" date="2020-11" db="EMBL/GenBank/DDBJ databases">
        <authorList>
            <consortium name="DOE Joint Genome Institute"/>
            <person name="Ahrendt S."/>
            <person name="Riley R."/>
            <person name="Andreopoulos W."/>
            <person name="Labutti K."/>
            <person name="Pangilinan J."/>
            <person name="Ruiz-Duenas F.J."/>
            <person name="Barrasa J.M."/>
            <person name="Sanchez-Garcia M."/>
            <person name="Camarero S."/>
            <person name="Miyauchi S."/>
            <person name="Serrano A."/>
            <person name="Linde D."/>
            <person name="Babiker R."/>
            <person name="Drula E."/>
            <person name="Ayuso-Fernandez I."/>
            <person name="Pacheco R."/>
            <person name="Padilla G."/>
            <person name="Ferreira P."/>
            <person name="Barriuso J."/>
            <person name="Kellner H."/>
            <person name="Castanera R."/>
            <person name="Alfaro M."/>
            <person name="Ramirez L."/>
            <person name="Pisabarro A.G."/>
            <person name="Kuo A."/>
            <person name="Tritt A."/>
            <person name="Lipzen A."/>
            <person name="He G."/>
            <person name="Yan M."/>
            <person name="Ng V."/>
            <person name="Cullen D."/>
            <person name="Martin F."/>
            <person name="Rosso M.-N."/>
            <person name="Henrissat B."/>
            <person name="Hibbett D."/>
            <person name="Martinez A.T."/>
            <person name="Grigoriev I.V."/>
        </authorList>
    </citation>
    <scope>NUCLEOTIDE SEQUENCE</scope>
    <source>
        <strain evidence="2">CBS 247.69</strain>
    </source>
</reference>
<dbReference type="SUPFAM" id="SSF52540">
    <property type="entry name" value="P-loop containing nucleoside triphosphate hydrolases"/>
    <property type="match status" value="1"/>
</dbReference>
<dbReference type="Gene3D" id="3.40.50.300">
    <property type="entry name" value="P-loop containing nucleotide triphosphate hydrolases"/>
    <property type="match status" value="1"/>
</dbReference>
<dbReference type="Proteomes" id="UP000807353">
    <property type="component" value="Unassembled WGS sequence"/>
</dbReference>
<sequence length="278" mass="31536">MSGVTQANVNLDPNFDAQEEQDRWEELARKAKRFRILIIGRTNAGKTTILKKFCDSTDEPEIYNNKGEKIDRSTIEPTTKRGIHDINNEMIFQSNPGFIFHDSRGFEAGGSDELQKVKKFMFQQSLSGKLVDQVHVIWYCIPLDDSRPFQHAEKQFFSEVGTGKVPIVVVFTKCEALEHEAVNVLEEQGYSFKDAVKGSADYAKKHLQTAHLKLQNYKYQPQGYVYLQEMDKPNTSCKTLAECTADVLNSSNLQAIFVSTQQVSIELSVCYAMRSVAE</sequence>
<dbReference type="GO" id="GO:0005525">
    <property type="term" value="F:GTP binding"/>
    <property type="evidence" value="ECO:0007669"/>
    <property type="project" value="InterPro"/>
</dbReference>
<dbReference type="InterPro" id="IPR006073">
    <property type="entry name" value="GTP-bd"/>
</dbReference>
<dbReference type="Pfam" id="PF01926">
    <property type="entry name" value="MMR_HSR1"/>
    <property type="match status" value="1"/>
</dbReference>
<dbReference type="InterPro" id="IPR027417">
    <property type="entry name" value="P-loop_NTPase"/>
</dbReference>
<keyword evidence="3" id="KW-1185">Reference proteome</keyword>
<gene>
    <name evidence="2" type="ORF">BDZ94DRAFT_1168743</name>
</gene>
<comment type="caution">
    <text evidence="2">The sequence shown here is derived from an EMBL/GenBank/DDBJ whole genome shotgun (WGS) entry which is preliminary data.</text>
</comment>
<dbReference type="OrthoDB" id="59699at2759"/>
<accession>A0A9P5Y015</accession>
<protein>
    <submittedName>
        <fullName evidence="2">GTP-binding protein</fullName>
    </submittedName>
</protein>
<evidence type="ECO:0000259" key="1">
    <source>
        <dbReference type="Pfam" id="PF01926"/>
    </source>
</evidence>
<name>A0A9P5Y015_9AGAR</name>
<dbReference type="CDD" id="cd00882">
    <property type="entry name" value="Ras_like_GTPase"/>
    <property type="match status" value="1"/>
</dbReference>
<evidence type="ECO:0000313" key="3">
    <source>
        <dbReference type="Proteomes" id="UP000807353"/>
    </source>
</evidence>
<feature type="domain" description="G" evidence="1">
    <location>
        <begin position="35"/>
        <end position="173"/>
    </location>
</feature>
<evidence type="ECO:0000313" key="2">
    <source>
        <dbReference type="EMBL" id="KAF9460892.1"/>
    </source>
</evidence>
<dbReference type="AlphaFoldDB" id="A0A9P5Y015"/>
<organism evidence="2 3">
    <name type="scientific">Collybia nuda</name>
    <dbReference type="NCBI Taxonomy" id="64659"/>
    <lineage>
        <taxon>Eukaryota</taxon>
        <taxon>Fungi</taxon>
        <taxon>Dikarya</taxon>
        <taxon>Basidiomycota</taxon>
        <taxon>Agaricomycotina</taxon>
        <taxon>Agaricomycetes</taxon>
        <taxon>Agaricomycetidae</taxon>
        <taxon>Agaricales</taxon>
        <taxon>Tricholomatineae</taxon>
        <taxon>Clitocybaceae</taxon>
        <taxon>Collybia</taxon>
    </lineage>
</organism>